<evidence type="ECO:0000256" key="4">
    <source>
        <dbReference type="ARBA" id="ARBA00022729"/>
    </source>
</evidence>
<dbReference type="SMART" id="SM00112">
    <property type="entry name" value="CA"/>
    <property type="match status" value="2"/>
</dbReference>
<evidence type="ECO:0000256" key="3">
    <source>
        <dbReference type="ARBA" id="ARBA00022692"/>
    </source>
</evidence>
<evidence type="ECO:0000313" key="14">
    <source>
        <dbReference type="EnsemblMetazoa" id="AFAF015331-PA"/>
    </source>
</evidence>
<evidence type="ECO:0000313" key="15">
    <source>
        <dbReference type="Proteomes" id="UP000075886"/>
    </source>
</evidence>
<proteinExistence type="predicted"/>
<dbReference type="CDD" id="cd11304">
    <property type="entry name" value="Cadherin_repeat"/>
    <property type="match status" value="2"/>
</dbReference>
<keyword evidence="9" id="KW-0472">Membrane</keyword>
<dbReference type="EnsemblMetazoa" id="AFAF015331-RA">
    <property type="protein sequence ID" value="AFAF015331-PA"/>
    <property type="gene ID" value="AFAF015331"/>
</dbReference>
<dbReference type="VEuPathDB" id="VectorBase:AFAF015331"/>
<dbReference type="PROSITE" id="PS50268">
    <property type="entry name" value="CADHERIN_2"/>
    <property type="match status" value="2"/>
</dbReference>
<keyword evidence="7" id="KW-0130">Cell adhesion</keyword>
<evidence type="ECO:0000256" key="7">
    <source>
        <dbReference type="ARBA" id="ARBA00022889"/>
    </source>
</evidence>
<keyword evidence="3" id="KW-0812">Transmembrane</keyword>
<reference evidence="14" key="2">
    <citation type="submission" date="2020-05" db="UniProtKB">
        <authorList>
            <consortium name="EnsemblMetazoa"/>
        </authorList>
    </citation>
    <scope>IDENTIFICATION</scope>
    <source>
        <strain evidence="14">FAR1</strain>
    </source>
</reference>
<evidence type="ECO:0000256" key="8">
    <source>
        <dbReference type="ARBA" id="ARBA00022989"/>
    </source>
</evidence>
<name>A0A182QRC4_9DIPT</name>
<accession>A0A182QRC4</accession>
<dbReference type="PANTHER" id="PTHR24026">
    <property type="entry name" value="FAT ATYPICAL CADHERIN-RELATED"/>
    <property type="match status" value="1"/>
</dbReference>
<dbReference type="GO" id="GO:0007156">
    <property type="term" value="P:homophilic cell adhesion via plasma membrane adhesion molecules"/>
    <property type="evidence" value="ECO:0007669"/>
    <property type="project" value="InterPro"/>
</dbReference>
<evidence type="ECO:0000256" key="12">
    <source>
        <dbReference type="PROSITE-ProRule" id="PRU00043"/>
    </source>
</evidence>
<evidence type="ECO:0000256" key="9">
    <source>
        <dbReference type="ARBA" id="ARBA00023136"/>
    </source>
</evidence>
<dbReference type="GO" id="GO:0005509">
    <property type="term" value="F:calcium ion binding"/>
    <property type="evidence" value="ECO:0007669"/>
    <property type="project" value="UniProtKB-UniRule"/>
</dbReference>
<keyword evidence="6 12" id="KW-0106">Calcium</keyword>
<keyword evidence="4" id="KW-0732">Signal</keyword>
<dbReference type="InterPro" id="IPR015919">
    <property type="entry name" value="Cadherin-like_sf"/>
</dbReference>
<dbReference type="PROSITE" id="PS00232">
    <property type="entry name" value="CADHERIN_1"/>
    <property type="match status" value="1"/>
</dbReference>
<keyword evidence="8" id="KW-1133">Transmembrane helix</keyword>
<dbReference type="InterPro" id="IPR002126">
    <property type="entry name" value="Cadherin-like_dom"/>
</dbReference>
<dbReference type="FunFam" id="2.60.40.60:FF:000037">
    <property type="entry name" value="FAT atypical cadherin 1"/>
    <property type="match status" value="1"/>
</dbReference>
<evidence type="ECO:0000256" key="10">
    <source>
        <dbReference type="ARBA" id="ARBA00023157"/>
    </source>
</evidence>
<evidence type="ECO:0000256" key="11">
    <source>
        <dbReference type="ARBA" id="ARBA00023180"/>
    </source>
</evidence>
<dbReference type="STRING" id="69004.A0A182QRC4"/>
<evidence type="ECO:0000256" key="1">
    <source>
        <dbReference type="ARBA" id="ARBA00004167"/>
    </source>
</evidence>
<feature type="domain" description="Cadherin" evidence="13">
    <location>
        <begin position="68"/>
        <end position="173"/>
    </location>
</feature>
<keyword evidence="11" id="KW-0325">Glycoprotein</keyword>
<keyword evidence="2" id="KW-0245">EGF-like domain</keyword>
<evidence type="ECO:0000256" key="6">
    <source>
        <dbReference type="ARBA" id="ARBA00022837"/>
    </source>
</evidence>
<dbReference type="AlphaFoldDB" id="A0A182QRC4"/>
<evidence type="ECO:0000256" key="5">
    <source>
        <dbReference type="ARBA" id="ARBA00022737"/>
    </source>
</evidence>
<keyword evidence="10" id="KW-1015">Disulfide bond</keyword>
<dbReference type="InterPro" id="IPR020894">
    <property type="entry name" value="Cadherin_CS"/>
</dbReference>
<evidence type="ECO:0000256" key="2">
    <source>
        <dbReference type="ARBA" id="ARBA00022536"/>
    </source>
</evidence>
<keyword evidence="15" id="KW-1185">Reference proteome</keyword>
<dbReference type="PRINTS" id="PR00205">
    <property type="entry name" value="CADHERIN"/>
</dbReference>
<protein>
    <recommendedName>
        <fullName evidence="13">Cadherin domain-containing protein</fullName>
    </recommendedName>
</protein>
<dbReference type="Proteomes" id="UP000075886">
    <property type="component" value="Unassembled WGS sequence"/>
</dbReference>
<dbReference type="Pfam" id="PF00028">
    <property type="entry name" value="Cadherin"/>
    <property type="match status" value="1"/>
</dbReference>
<evidence type="ECO:0000259" key="13">
    <source>
        <dbReference type="PROSITE" id="PS50268"/>
    </source>
</evidence>
<dbReference type="GO" id="GO:0005886">
    <property type="term" value="C:plasma membrane"/>
    <property type="evidence" value="ECO:0007669"/>
    <property type="project" value="InterPro"/>
</dbReference>
<feature type="domain" description="Cadherin" evidence="13">
    <location>
        <begin position="10"/>
        <end position="67"/>
    </location>
</feature>
<keyword evidence="5" id="KW-0677">Repeat</keyword>
<organism evidence="14 15">
    <name type="scientific">Anopheles farauti</name>
    <dbReference type="NCBI Taxonomy" id="69004"/>
    <lineage>
        <taxon>Eukaryota</taxon>
        <taxon>Metazoa</taxon>
        <taxon>Ecdysozoa</taxon>
        <taxon>Arthropoda</taxon>
        <taxon>Hexapoda</taxon>
        <taxon>Insecta</taxon>
        <taxon>Pterygota</taxon>
        <taxon>Neoptera</taxon>
        <taxon>Endopterygota</taxon>
        <taxon>Diptera</taxon>
        <taxon>Nematocera</taxon>
        <taxon>Culicoidea</taxon>
        <taxon>Culicidae</taxon>
        <taxon>Anophelinae</taxon>
        <taxon>Anopheles</taxon>
    </lineage>
</organism>
<comment type="subcellular location">
    <subcellularLocation>
        <location evidence="1">Membrane</location>
        <topology evidence="1">Single-pass membrane protein</topology>
    </subcellularLocation>
</comment>
<dbReference type="EMBL" id="AXCN02002035">
    <property type="status" value="NOT_ANNOTATED_CDS"/>
    <property type="molecule type" value="Genomic_DNA"/>
</dbReference>
<dbReference type="PANTHER" id="PTHR24026:SF125">
    <property type="entry name" value="FAT-LIKE CADHERIN-RELATED TUMOR SUPPRESSOR HOMOLOG"/>
    <property type="match status" value="1"/>
</dbReference>
<dbReference type="SUPFAM" id="SSF49313">
    <property type="entry name" value="Cadherin-like"/>
    <property type="match status" value="2"/>
</dbReference>
<dbReference type="Gene3D" id="2.60.40.60">
    <property type="entry name" value="Cadherins"/>
    <property type="match status" value="3"/>
</dbReference>
<sequence length="341" mass="37778">MQLSALAAKLQTNLRIGTIRTLASLDLETKPSYWLTVCAQDQAVVPLHSCVQVYIEVQNENDNVPLTEDAVYYPSVPESSPPNVKVLQLVAEDRDIDPLQQISYRITSGNPEGYFAINSSSGLITTTARKLDRENQPEHILEVLVMDNGEPQLSSTTRVVVQVEDVNDHAPEFDQKMYKVQIPANAKIDQPLFQNDYASSGYEPPELELTEPMLSDPDVGLDEAATWESFPEKNFNDLQVVFRRRRQKPDPVTVGKVQVYRITQTPFRSGAARVGSLGQVCVVVLAGAKPKPTDDAERFGLEVDWFSGAALEGLFFGSCRSDFGPVSSRRWFGANASGIRT</sequence>
<reference evidence="15" key="1">
    <citation type="submission" date="2014-01" db="EMBL/GenBank/DDBJ databases">
        <title>The Genome Sequence of Anopheles farauti FAR1 (V2).</title>
        <authorList>
            <consortium name="The Broad Institute Genomics Platform"/>
            <person name="Neafsey D.E."/>
            <person name="Besansky N."/>
            <person name="Howell P."/>
            <person name="Walton C."/>
            <person name="Young S.K."/>
            <person name="Zeng Q."/>
            <person name="Gargeya S."/>
            <person name="Fitzgerald M."/>
            <person name="Haas B."/>
            <person name="Abouelleil A."/>
            <person name="Allen A.W."/>
            <person name="Alvarado L."/>
            <person name="Arachchi H.M."/>
            <person name="Berlin A.M."/>
            <person name="Chapman S.B."/>
            <person name="Gainer-Dewar J."/>
            <person name="Goldberg J."/>
            <person name="Griggs A."/>
            <person name="Gujja S."/>
            <person name="Hansen M."/>
            <person name="Howarth C."/>
            <person name="Imamovic A."/>
            <person name="Ireland A."/>
            <person name="Larimer J."/>
            <person name="McCowan C."/>
            <person name="Murphy C."/>
            <person name="Pearson M."/>
            <person name="Poon T.W."/>
            <person name="Priest M."/>
            <person name="Roberts A."/>
            <person name="Saif S."/>
            <person name="Shea T."/>
            <person name="Sisk P."/>
            <person name="Sykes S."/>
            <person name="Wortman J."/>
            <person name="Nusbaum C."/>
            <person name="Birren B."/>
        </authorList>
    </citation>
    <scope>NUCLEOTIDE SEQUENCE [LARGE SCALE GENOMIC DNA]</scope>
    <source>
        <strain evidence="15">FAR1</strain>
    </source>
</reference>